<dbReference type="SMART" id="SM01276">
    <property type="entry name" value="M60-like"/>
    <property type="match status" value="1"/>
</dbReference>
<proteinExistence type="predicted"/>
<organism evidence="3 4">
    <name type="scientific">Pedobacter agri</name>
    <dbReference type="NCBI Taxonomy" id="454586"/>
    <lineage>
        <taxon>Bacteria</taxon>
        <taxon>Pseudomonadati</taxon>
        <taxon>Bacteroidota</taxon>
        <taxon>Sphingobacteriia</taxon>
        <taxon>Sphingobacteriales</taxon>
        <taxon>Sphingobacteriaceae</taxon>
        <taxon>Pedobacter</taxon>
    </lineage>
</organism>
<feature type="signal peptide" evidence="1">
    <location>
        <begin position="1"/>
        <end position="18"/>
    </location>
</feature>
<dbReference type="PROSITE" id="PS51723">
    <property type="entry name" value="PEPTIDASE_M60"/>
    <property type="match status" value="1"/>
</dbReference>
<dbReference type="Pfam" id="PF13402">
    <property type="entry name" value="Peptidase_M60"/>
    <property type="match status" value="1"/>
</dbReference>
<gene>
    <name evidence="3" type="ORF">OQZ29_21775</name>
</gene>
<comment type="caution">
    <text evidence="3">The sequence shown here is derived from an EMBL/GenBank/DDBJ whole genome shotgun (WGS) entry which is preliminary data.</text>
</comment>
<protein>
    <submittedName>
        <fullName evidence="3">M60 family metallopeptidase</fullName>
    </submittedName>
</protein>
<name>A0A9X3IBT1_9SPHI</name>
<dbReference type="PANTHER" id="PTHR15730">
    <property type="entry name" value="EXPERIMENTAL AUTOIMMUNE PROSTATITIS ANTIGEN 2-RELATED"/>
    <property type="match status" value="1"/>
</dbReference>
<feature type="domain" description="Peptidase M60" evidence="2">
    <location>
        <begin position="376"/>
        <end position="682"/>
    </location>
</feature>
<reference evidence="3" key="1">
    <citation type="submission" date="2022-11" db="EMBL/GenBank/DDBJ databases">
        <authorList>
            <person name="Graham C."/>
            <person name="Newman J.D."/>
        </authorList>
    </citation>
    <scope>NUCLEOTIDE SEQUENCE</scope>
    <source>
        <strain evidence="3">DSM 19486</strain>
    </source>
</reference>
<dbReference type="Gene3D" id="2.60.120.1250">
    <property type="entry name" value="Peptidase M60, enhancin-like domain 1"/>
    <property type="match status" value="1"/>
</dbReference>
<dbReference type="Pfam" id="PF17291">
    <property type="entry name" value="M60-like_N"/>
    <property type="match status" value="1"/>
</dbReference>
<dbReference type="Gene3D" id="3.40.390.80">
    <property type="entry name" value="Peptidase M60, enhancin-like domain 2"/>
    <property type="match status" value="1"/>
</dbReference>
<evidence type="ECO:0000259" key="2">
    <source>
        <dbReference type="PROSITE" id="PS51723"/>
    </source>
</evidence>
<evidence type="ECO:0000313" key="4">
    <source>
        <dbReference type="Proteomes" id="UP001142592"/>
    </source>
</evidence>
<dbReference type="PANTHER" id="PTHR15730:SF5">
    <property type="entry name" value="SI:CH211-210B2.2-RELATED"/>
    <property type="match status" value="1"/>
</dbReference>
<dbReference type="AlphaFoldDB" id="A0A9X3IBT1"/>
<dbReference type="InterPro" id="IPR042279">
    <property type="entry name" value="Pep_M60_3"/>
</dbReference>
<keyword evidence="4" id="KW-1185">Reference proteome</keyword>
<evidence type="ECO:0000256" key="1">
    <source>
        <dbReference type="SAM" id="SignalP"/>
    </source>
</evidence>
<keyword evidence="1" id="KW-0732">Signal</keyword>
<dbReference type="Proteomes" id="UP001142592">
    <property type="component" value="Unassembled WGS sequence"/>
</dbReference>
<dbReference type="EMBL" id="JAPJUH010000007">
    <property type="protein sequence ID" value="MCX3267404.1"/>
    <property type="molecule type" value="Genomic_DNA"/>
</dbReference>
<evidence type="ECO:0000313" key="3">
    <source>
        <dbReference type="EMBL" id="MCX3267404.1"/>
    </source>
</evidence>
<dbReference type="InterPro" id="IPR035423">
    <property type="entry name" value="M60-like_N"/>
</dbReference>
<dbReference type="InterPro" id="IPR051244">
    <property type="entry name" value="TCAF"/>
</dbReference>
<accession>A0A9X3IBT1</accession>
<dbReference type="InterPro" id="IPR031161">
    <property type="entry name" value="Peptidase_M60_dom"/>
</dbReference>
<dbReference type="RefSeq" id="WP_010599321.1">
    <property type="nucleotide sequence ID" value="NZ_JAPJUH010000007.1"/>
</dbReference>
<sequence length="761" mass="86145">MKRLYLLFSILFIVNLTAGICQTAPTLKSVITKDISNLPLPDSTRFTSTFLAIDEKPEIIGTINLGIFNLKANAIVASSLGSGKILAFGSTAYFEKHLLKNPSVVKIIQNTLKIATGNIAVFNQQNHDLADYLTAKKFEVRNLGSLQLTKDIKTLFLSADINDSLQLQTLEKFVRAGGTLVVASPIESIKIREKDAEVFPKLNTLLAKAGIINLDMTLRSSWNNNLISIDQAPPYLHINTIPECSLTLQYTENPRDYYSFIWFVKPTLYFSTEYNDEHTLIVKRLKEFYGIPDTFYRPTPKSPLGLSSPKKKMAYLISGNIQESQLKMKYGTKAKIAGHEDFPGVVPDTAPRVTKNLNINVQVGKQGLFEPHSAYYRPHSTGLYIPAGEVVKIIVDKKYRSQKLKAQIGLHDDDLASGADHLVRIGFNLTRNFELNQDTTRIYSPYGGLLMVNISDTTKLKSISLKVIGAVNAPYYKLGVTDDSTWNQTIKDYPAPWAELATDKIVFAVPADRIRQLKNPTALMKFYDQVMDADADLRMINRKRLYPERIIVDEQVAFGALFTTPAKIVVPNDDESTGIMLDKDQIETKGSWGLFHELGHRHQFHDLDFNGLGEVTVNLYSMYIYDQVLNLGKYHNQDNIPSKAGVIEKIKQYMRSQPSYDKFQQNPWIALSMYIELIEHFGWDPIKSANKVYANLPKNQYPKTNEEKINLWFKTISHVSKTDLSDFFKIWQIPVSASAIAVVKKENYPVWLPDELKEFNQ</sequence>
<dbReference type="Gene3D" id="1.10.390.30">
    <property type="entry name" value="Peptidase M60, enhancin-like domain 3"/>
    <property type="match status" value="1"/>
</dbReference>
<feature type="chain" id="PRO_5040791856" evidence="1">
    <location>
        <begin position="19"/>
        <end position="761"/>
    </location>
</feature>